<protein>
    <recommendedName>
        <fullName evidence="7">Dephospho-CoA kinase</fullName>
    </recommendedName>
</protein>
<dbReference type="GO" id="GO:0005737">
    <property type="term" value="C:cytoplasm"/>
    <property type="evidence" value="ECO:0007669"/>
    <property type="project" value="UniProtKB-ARBA"/>
</dbReference>
<reference evidence="5 6" key="1">
    <citation type="journal article" date="2020" name="ISME J.">
        <title>Uncovering the hidden diversity of litter-decomposition mechanisms in mushroom-forming fungi.</title>
        <authorList>
            <person name="Floudas D."/>
            <person name="Bentzer J."/>
            <person name="Ahren D."/>
            <person name="Johansson T."/>
            <person name="Persson P."/>
            <person name="Tunlid A."/>
        </authorList>
    </citation>
    <scope>NUCLEOTIDE SEQUENCE [LARGE SCALE GENOMIC DNA]</scope>
    <source>
        <strain evidence="5 6">CBS 101986</strain>
    </source>
</reference>
<dbReference type="AlphaFoldDB" id="A0A8H5AW83"/>
<sequence>MLVIGLTGGIATGKSTVSALLKASHIPIVDADIIARQVVEPGTPGLRKIQATFGNEVINPDGTLDRKKLGSIIFNDEAKRKQLNKIVHPAVRRAMLWQVVTYWLKGHKYCIMDVPLLIEGGLWKLVGIVVVVYCSDELQLQRLMLRDNSSREDATSRLNAQIPISKKVSYADYVIDNSGTKQELEANIDRLIRRLDDKAGWSWRLSWIPPVGIVMACWTLAWKNLMIRRNSK</sequence>
<proteinExistence type="inferred from homology"/>
<keyword evidence="3" id="KW-0067">ATP-binding</keyword>
<keyword evidence="4" id="KW-1133">Transmembrane helix</keyword>
<evidence type="ECO:0000256" key="4">
    <source>
        <dbReference type="SAM" id="Phobius"/>
    </source>
</evidence>
<dbReference type="EMBL" id="JAACJJ010000056">
    <property type="protein sequence ID" value="KAF5312230.1"/>
    <property type="molecule type" value="Genomic_DNA"/>
</dbReference>
<dbReference type="GO" id="GO:0004140">
    <property type="term" value="F:dephospho-CoA kinase activity"/>
    <property type="evidence" value="ECO:0007669"/>
    <property type="project" value="InterPro"/>
</dbReference>
<evidence type="ECO:0000313" key="6">
    <source>
        <dbReference type="Proteomes" id="UP000567179"/>
    </source>
</evidence>
<accession>A0A8H5AW83</accession>
<evidence type="ECO:0008006" key="7">
    <source>
        <dbReference type="Google" id="ProtNLM"/>
    </source>
</evidence>
<dbReference type="Gene3D" id="3.40.50.300">
    <property type="entry name" value="P-loop containing nucleotide triphosphate hydrolases"/>
    <property type="match status" value="1"/>
</dbReference>
<keyword evidence="4" id="KW-0812">Transmembrane</keyword>
<dbReference type="PANTHER" id="PTHR10695">
    <property type="entry name" value="DEPHOSPHO-COA KINASE-RELATED"/>
    <property type="match status" value="1"/>
</dbReference>
<dbReference type="InterPro" id="IPR001977">
    <property type="entry name" value="Depp_CoAkinase"/>
</dbReference>
<evidence type="ECO:0000313" key="5">
    <source>
        <dbReference type="EMBL" id="KAF5312230.1"/>
    </source>
</evidence>
<name>A0A8H5AW83_9AGAR</name>
<dbReference type="Pfam" id="PF01121">
    <property type="entry name" value="CoaE"/>
    <property type="match status" value="1"/>
</dbReference>
<dbReference type="CDD" id="cd02022">
    <property type="entry name" value="DPCK"/>
    <property type="match status" value="1"/>
</dbReference>
<comment type="caution">
    <text evidence="5">The sequence shown here is derived from an EMBL/GenBank/DDBJ whole genome shotgun (WGS) entry which is preliminary data.</text>
</comment>
<dbReference type="NCBIfam" id="TIGR00152">
    <property type="entry name" value="dephospho-CoA kinase"/>
    <property type="match status" value="1"/>
</dbReference>
<feature type="transmembrane region" description="Helical" evidence="4">
    <location>
        <begin position="201"/>
        <end position="222"/>
    </location>
</feature>
<dbReference type="FunFam" id="3.40.50.300:FF:000485">
    <property type="entry name" value="Dephospho-CoA kinase CAB5"/>
    <property type="match status" value="1"/>
</dbReference>
<evidence type="ECO:0000256" key="3">
    <source>
        <dbReference type="ARBA" id="ARBA00022840"/>
    </source>
</evidence>
<evidence type="ECO:0000256" key="2">
    <source>
        <dbReference type="ARBA" id="ARBA00022741"/>
    </source>
</evidence>
<comment type="similarity">
    <text evidence="1">Belongs to the CoaE family.</text>
</comment>
<dbReference type="OrthoDB" id="247245at2759"/>
<dbReference type="Proteomes" id="UP000567179">
    <property type="component" value="Unassembled WGS sequence"/>
</dbReference>
<gene>
    <name evidence="5" type="ORF">D9619_002500</name>
</gene>
<dbReference type="HAMAP" id="MF_00376">
    <property type="entry name" value="Dephospho_CoA_kinase"/>
    <property type="match status" value="1"/>
</dbReference>
<dbReference type="PROSITE" id="PS51219">
    <property type="entry name" value="DPCK"/>
    <property type="match status" value="1"/>
</dbReference>
<keyword evidence="2" id="KW-0547">Nucleotide-binding</keyword>
<dbReference type="InterPro" id="IPR027417">
    <property type="entry name" value="P-loop_NTPase"/>
</dbReference>
<organism evidence="5 6">
    <name type="scientific">Psilocybe cf. subviscida</name>
    <dbReference type="NCBI Taxonomy" id="2480587"/>
    <lineage>
        <taxon>Eukaryota</taxon>
        <taxon>Fungi</taxon>
        <taxon>Dikarya</taxon>
        <taxon>Basidiomycota</taxon>
        <taxon>Agaricomycotina</taxon>
        <taxon>Agaricomycetes</taxon>
        <taxon>Agaricomycetidae</taxon>
        <taxon>Agaricales</taxon>
        <taxon>Agaricineae</taxon>
        <taxon>Strophariaceae</taxon>
        <taxon>Psilocybe</taxon>
    </lineage>
</organism>
<dbReference type="PANTHER" id="PTHR10695:SF46">
    <property type="entry name" value="BIFUNCTIONAL COENZYME A SYNTHASE-RELATED"/>
    <property type="match status" value="1"/>
</dbReference>
<dbReference type="SUPFAM" id="SSF52540">
    <property type="entry name" value="P-loop containing nucleoside triphosphate hydrolases"/>
    <property type="match status" value="1"/>
</dbReference>
<keyword evidence="6" id="KW-1185">Reference proteome</keyword>
<evidence type="ECO:0000256" key="1">
    <source>
        <dbReference type="ARBA" id="ARBA00009018"/>
    </source>
</evidence>
<keyword evidence="4" id="KW-0472">Membrane</keyword>
<dbReference type="GO" id="GO:0005524">
    <property type="term" value="F:ATP binding"/>
    <property type="evidence" value="ECO:0007669"/>
    <property type="project" value="UniProtKB-KW"/>
</dbReference>
<dbReference type="GO" id="GO:0015937">
    <property type="term" value="P:coenzyme A biosynthetic process"/>
    <property type="evidence" value="ECO:0007669"/>
    <property type="project" value="InterPro"/>
</dbReference>